<feature type="compositionally biased region" description="Polar residues" evidence="1">
    <location>
        <begin position="17"/>
        <end position="28"/>
    </location>
</feature>
<protein>
    <submittedName>
        <fullName evidence="2">Uncharacterized protein</fullName>
    </submittedName>
</protein>
<organism evidence="2 3">
    <name type="scientific">Hydnum rufescens UP504</name>
    <dbReference type="NCBI Taxonomy" id="1448309"/>
    <lineage>
        <taxon>Eukaryota</taxon>
        <taxon>Fungi</taxon>
        <taxon>Dikarya</taxon>
        <taxon>Basidiomycota</taxon>
        <taxon>Agaricomycotina</taxon>
        <taxon>Agaricomycetes</taxon>
        <taxon>Cantharellales</taxon>
        <taxon>Hydnaceae</taxon>
        <taxon>Hydnum</taxon>
    </lineage>
</organism>
<dbReference type="Proteomes" id="UP000886523">
    <property type="component" value="Unassembled WGS sequence"/>
</dbReference>
<accession>A0A9P6AEK7</accession>
<dbReference type="AlphaFoldDB" id="A0A9P6AEK7"/>
<evidence type="ECO:0000313" key="3">
    <source>
        <dbReference type="Proteomes" id="UP000886523"/>
    </source>
</evidence>
<feature type="region of interest" description="Disordered" evidence="1">
    <location>
        <begin position="1"/>
        <end position="28"/>
    </location>
</feature>
<comment type="caution">
    <text evidence="2">The sequence shown here is derived from an EMBL/GenBank/DDBJ whole genome shotgun (WGS) entry which is preliminary data.</text>
</comment>
<evidence type="ECO:0000313" key="2">
    <source>
        <dbReference type="EMBL" id="KAF9504281.1"/>
    </source>
</evidence>
<keyword evidence="3" id="KW-1185">Reference proteome</keyword>
<dbReference type="EMBL" id="MU129243">
    <property type="protein sequence ID" value="KAF9504281.1"/>
    <property type="molecule type" value="Genomic_DNA"/>
</dbReference>
<proteinExistence type="predicted"/>
<gene>
    <name evidence="2" type="ORF">BS47DRAFT_1368908</name>
</gene>
<name>A0A9P6AEK7_9AGAM</name>
<sequence>MAQKKSKSKTMLDGPVFTSQANSSQSNEPNALLATAAHSLGSGSLATSCKATLEEGRQGKLFSPVEQDQTPMVNQQLGQDTPPNCILRFESLKSQKYVKDFILPEDATAADTIGGIFSALGSIPHYDVQEFVFMKPVKMGIAGSSVMKSQPLIPHVELDPQVIHEGFEVIEKVAKVIVDAVKNLRGSLVLREYNPTPFAEFYREVQNDELVEANKGMEGLTAFLDL</sequence>
<reference evidence="2" key="1">
    <citation type="journal article" date="2020" name="Nat. Commun.">
        <title>Large-scale genome sequencing of mycorrhizal fungi provides insights into the early evolution of symbiotic traits.</title>
        <authorList>
            <person name="Miyauchi S."/>
            <person name="Kiss E."/>
            <person name="Kuo A."/>
            <person name="Drula E."/>
            <person name="Kohler A."/>
            <person name="Sanchez-Garcia M."/>
            <person name="Morin E."/>
            <person name="Andreopoulos B."/>
            <person name="Barry K.W."/>
            <person name="Bonito G."/>
            <person name="Buee M."/>
            <person name="Carver A."/>
            <person name="Chen C."/>
            <person name="Cichocki N."/>
            <person name="Clum A."/>
            <person name="Culley D."/>
            <person name="Crous P.W."/>
            <person name="Fauchery L."/>
            <person name="Girlanda M."/>
            <person name="Hayes R.D."/>
            <person name="Keri Z."/>
            <person name="LaButti K."/>
            <person name="Lipzen A."/>
            <person name="Lombard V."/>
            <person name="Magnuson J."/>
            <person name="Maillard F."/>
            <person name="Murat C."/>
            <person name="Nolan M."/>
            <person name="Ohm R.A."/>
            <person name="Pangilinan J."/>
            <person name="Pereira M.F."/>
            <person name="Perotto S."/>
            <person name="Peter M."/>
            <person name="Pfister S."/>
            <person name="Riley R."/>
            <person name="Sitrit Y."/>
            <person name="Stielow J.B."/>
            <person name="Szollosi G."/>
            <person name="Zifcakova L."/>
            <person name="Stursova M."/>
            <person name="Spatafora J.W."/>
            <person name="Tedersoo L."/>
            <person name="Vaario L.M."/>
            <person name="Yamada A."/>
            <person name="Yan M."/>
            <person name="Wang P."/>
            <person name="Xu J."/>
            <person name="Bruns T."/>
            <person name="Baldrian P."/>
            <person name="Vilgalys R."/>
            <person name="Dunand C."/>
            <person name="Henrissat B."/>
            <person name="Grigoriev I.V."/>
            <person name="Hibbett D."/>
            <person name="Nagy L.G."/>
            <person name="Martin F.M."/>
        </authorList>
    </citation>
    <scope>NUCLEOTIDE SEQUENCE</scope>
    <source>
        <strain evidence="2">UP504</strain>
    </source>
</reference>
<evidence type="ECO:0000256" key="1">
    <source>
        <dbReference type="SAM" id="MobiDB-lite"/>
    </source>
</evidence>